<evidence type="ECO:0000313" key="3">
    <source>
        <dbReference type="Proteomes" id="UP001151518"/>
    </source>
</evidence>
<feature type="transmembrane region" description="Helical" evidence="1">
    <location>
        <begin position="25"/>
        <end position="44"/>
    </location>
</feature>
<keyword evidence="1" id="KW-1133">Transmembrane helix</keyword>
<evidence type="ECO:0000313" key="2">
    <source>
        <dbReference type="EMBL" id="KAJ2668174.1"/>
    </source>
</evidence>
<proteinExistence type="predicted"/>
<organism evidence="2 3">
    <name type="scientific">Coemansia spiralis</name>
    <dbReference type="NCBI Taxonomy" id="417178"/>
    <lineage>
        <taxon>Eukaryota</taxon>
        <taxon>Fungi</taxon>
        <taxon>Fungi incertae sedis</taxon>
        <taxon>Zoopagomycota</taxon>
        <taxon>Kickxellomycotina</taxon>
        <taxon>Kickxellomycetes</taxon>
        <taxon>Kickxellales</taxon>
        <taxon>Kickxellaceae</taxon>
        <taxon>Coemansia</taxon>
    </lineage>
</organism>
<name>A0A9W8G0B6_9FUNG</name>
<gene>
    <name evidence="2" type="ORF">GGI25_006476</name>
</gene>
<keyword evidence="1" id="KW-0472">Membrane</keyword>
<dbReference type="AlphaFoldDB" id="A0A9W8G0B6"/>
<protein>
    <submittedName>
        <fullName evidence="2">Uncharacterized protein</fullName>
    </submittedName>
</protein>
<sequence>MIATAYTALRICRQNSEIGNRIKRFGCAVHYILFILMSCSLLYLDPLTTFLLAEVGLDSMETSLERATIAYFIVSIVYMSLYLISEVIGPRAAGGKGDVEAQDDE</sequence>
<keyword evidence="1" id="KW-0812">Transmembrane</keyword>
<dbReference type="EMBL" id="JANBTW010000220">
    <property type="protein sequence ID" value="KAJ2668174.1"/>
    <property type="molecule type" value="Genomic_DNA"/>
</dbReference>
<dbReference type="Proteomes" id="UP001151518">
    <property type="component" value="Unassembled WGS sequence"/>
</dbReference>
<accession>A0A9W8G0B6</accession>
<comment type="caution">
    <text evidence="2">The sequence shown here is derived from an EMBL/GenBank/DDBJ whole genome shotgun (WGS) entry which is preliminary data.</text>
</comment>
<feature type="transmembrane region" description="Helical" evidence="1">
    <location>
        <begin position="64"/>
        <end position="84"/>
    </location>
</feature>
<evidence type="ECO:0000256" key="1">
    <source>
        <dbReference type="SAM" id="Phobius"/>
    </source>
</evidence>
<reference evidence="2" key="1">
    <citation type="submission" date="2022-07" db="EMBL/GenBank/DDBJ databases">
        <title>Phylogenomic reconstructions and comparative analyses of Kickxellomycotina fungi.</title>
        <authorList>
            <person name="Reynolds N.K."/>
            <person name="Stajich J.E."/>
            <person name="Barry K."/>
            <person name="Grigoriev I.V."/>
            <person name="Crous P."/>
            <person name="Smith M.E."/>
        </authorList>
    </citation>
    <scope>NUCLEOTIDE SEQUENCE</scope>
    <source>
        <strain evidence="2">NRRL 3115</strain>
    </source>
</reference>